<dbReference type="PANTHER" id="PTHR11926">
    <property type="entry name" value="GLUCOSYL/GLUCURONOSYL TRANSFERASES"/>
    <property type="match status" value="1"/>
</dbReference>
<dbReference type="EMBL" id="CM003608">
    <property type="protein sequence ID" value="KYP66353.1"/>
    <property type="molecule type" value="Genomic_DNA"/>
</dbReference>
<name>A0A151TH56_CAJCA</name>
<dbReference type="Proteomes" id="UP000075243">
    <property type="component" value="Chromosome 6"/>
</dbReference>
<dbReference type="Gene3D" id="3.20.190.20">
    <property type="match status" value="1"/>
</dbReference>
<evidence type="ECO:0000256" key="2">
    <source>
        <dbReference type="ARBA" id="ARBA00022679"/>
    </source>
</evidence>
<dbReference type="InterPro" id="IPR035595">
    <property type="entry name" value="UDP_glycos_trans_CS"/>
</dbReference>
<dbReference type="InterPro" id="IPR046449">
    <property type="entry name" value="DEGP_PDZ_sf"/>
</dbReference>
<dbReference type="FunFam" id="3.40.50.2000:FF:000040">
    <property type="entry name" value="UDP-glycosyltransferase 76C1"/>
    <property type="match status" value="2"/>
</dbReference>
<dbReference type="GO" id="GO:0080043">
    <property type="term" value="F:quercetin 3-O-glucosyltransferase activity"/>
    <property type="evidence" value="ECO:0007669"/>
    <property type="project" value="TreeGrafter"/>
</dbReference>
<dbReference type="AlphaFoldDB" id="A0A151TH56"/>
<reference evidence="4 5" key="1">
    <citation type="journal article" date="2012" name="Nat. Biotechnol.">
        <title>Draft genome sequence of pigeonpea (Cajanus cajan), an orphan legume crop of resource-poor farmers.</title>
        <authorList>
            <person name="Varshney R.K."/>
            <person name="Chen W."/>
            <person name="Li Y."/>
            <person name="Bharti A.K."/>
            <person name="Saxena R.K."/>
            <person name="Schlueter J.A."/>
            <person name="Donoghue M.T."/>
            <person name="Azam S."/>
            <person name="Fan G."/>
            <person name="Whaley A.M."/>
            <person name="Farmer A.D."/>
            <person name="Sheridan J."/>
            <person name="Iwata A."/>
            <person name="Tuteja R."/>
            <person name="Penmetsa R.V."/>
            <person name="Wu W."/>
            <person name="Upadhyaya H.D."/>
            <person name="Yang S.P."/>
            <person name="Shah T."/>
            <person name="Saxena K.B."/>
            <person name="Michael T."/>
            <person name="McCombie W.R."/>
            <person name="Yang B."/>
            <person name="Zhang G."/>
            <person name="Yang H."/>
            <person name="Wang J."/>
            <person name="Spillane C."/>
            <person name="Cook D.R."/>
            <person name="May G.D."/>
            <person name="Xu X."/>
            <person name="Jackson S.A."/>
        </authorList>
    </citation>
    <scope>NUCLEOTIDE SEQUENCE [LARGE SCALE GENOMIC DNA]</scope>
    <source>
        <strain evidence="5">cv. Asha</strain>
    </source>
</reference>
<dbReference type="PANTHER" id="PTHR11926:SF1392">
    <property type="entry name" value="GLYCOSYLTRANSFERASE"/>
    <property type="match status" value="1"/>
</dbReference>
<dbReference type="Pfam" id="PF17815">
    <property type="entry name" value="PDZ_3"/>
    <property type="match status" value="1"/>
</dbReference>
<feature type="domain" description="Protease Do-like PDZ" evidence="3">
    <location>
        <begin position="72"/>
        <end position="152"/>
    </location>
</feature>
<dbReference type="GO" id="GO:0080044">
    <property type="term" value="F:quercetin 7-O-glucosyltransferase activity"/>
    <property type="evidence" value="ECO:0007669"/>
    <property type="project" value="TreeGrafter"/>
</dbReference>
<gene>
    <name evidence="4" type="ORF">KK1_012643</name>
</gene>
<dbReference type="InterPro" id="IPR002213">
    <property type="entry name" value="UDP_glucos_trans"/>
</dbReference>
<comment type="similarity">
    <text evidence="1">Belongs to the UDP-glycosyltransferase family.</text>
</comment>
<sequence length="909" mass="103784">MEQVENINLLHLASITFRNRERITFDHLVTMKKPNEKETVRVLRDGQEHELSVVVQPKGIKTLREHLIQPLVPVHQFDKLPSYYIFAGLVFVPLTQPYLHEYGEDWYNTSPRRLCERALRELPKKANQQLVILSQVLMDDINAGYERLAELQKNYRPQVAGCGVALRRKRSHMKANVNSMLKLAQLLALHRFHVTFLNTDHIHQRLRRFANIEALSQTYPTLHFKTIPDGLPHDHPRSGHHALADLYASMNSHAKPLLTDILLSPHPNPTVTCLIADGFLASLTADVADQLRIPLVHFRAISVSCFWTFFCAPILFQSNQLPIKGMENLLRCRDLPSFYRGVQSDTVKPLKSSVFESHQTLRARALILNTFEDLDGPVLSQIRDKIPRVFAIGPLHAQLNCRTESNAKTTPSTACFWEVDRTCLTWLDSQALKSVIYVSFGSITTMTRERLMEFWHGLVNSKKRFLWVMRHDLVAGEDNDYRIPEELEEGTKERGFIVGWAPQEEVLAHKAIGGFLTHSGWNSTLESLVAGVPMICWPYFADQQVNSRFVSEVWKLGLDMKDVCDRHVVENMVNDLMDHRKEEFQRSAQEMAMLAHKSLIPDYIHDRLLRFGDVQALSACYPTLHFHTISDCYDVGDHPGSGDRGSTKFLNTLEDLEGPVLSQIRLHFPKYYTVGPLHHHLNVRKAEANIPNPKFRNSLFQVDESCMAWLDAQPERSVIYVSFGSSTIVKREELMEIWHGLVNSKKQFLWVMRPDIVPGKPNGDRIPAEVEEGTKERGFIVGWAPQEEVLAHKAVGGFMTHSGWNSTLDSVVAGVPMICWPYFADQQINSRFVGEVWKLGLDMKDVCDRQIVENMVNDLMVRRKDEFLRSAQEMAMLANKSVSPGGSSYNSLDELIQYIKSSTASQENN</sequence>
<dbReference type="PROSITE" id="PS00375">
    <property type="entry name" value="UDPGT"/>
    <property type="match status" value="2"/>
</dbReference>
<accession>A0A151TH56</accession>
<proteinExistence type="inferred from homology"/>
<evidence type="ECO:0000259" key="3">
    <source>
        <dbReference type="Pfam" id="PF17815"/>
    </source>
</evidence>
<dbReference type="InterPro" id="IPR041517">
    <property type="entry name" value="DEGP_PDZ"/>
</dbReference>
<evidence type="ECO:0000313" key="4">
    <source>
        <dbReference type="EMBL" id="KYP66353.1"/>
    </source>
</evidence>
<dbReference type="Gene3D" id="3.40.50.2000">
    <property type="entry name" value="Glycogen Phosphorylase B"/>
    <property type="match status" value="4"/>
</dbReference>
<organism evidence="4 5">
    <name type="scientific">Cajanus cajan</name>
    <name type="common">Pigeon pea</name>
    <name type="synonym">Cajanus indicus</name>
    <dbReference type="NCBI Taxonomy" id="3821"/>
    <lineage>
        <taxon>Eukaryota</taxon>
        <taxon>Viridiplantae</taxon>
        <taxon>Streptophyta</taxon>
        <taxon>Embryophyta</taxon>
        <taxon>Tracheophyta</taxon>
        <taxon>Spermatophyta</taxon>
        <taxon>Magnoliopsida</taxon>
        <taxon>eudicotyledons</taxon>
        <taxon>Gunneridae</taxon>
        <taxon>Pentapetalae</taxon>
        <taxon>rosids</taxon>
        <taxon>fabids</taxon>
        <taxon>Fabales</taxon>
        <taxon>Fabaceae</taxon>
        <taxon>Papilionoideae</taxon>
        <taxon>50 kb inversion clade</taxon>
        <taxon>NPAAA clade</taxon>
        <taxon>indigoferoid/millettioid clade</taxon>
        <taxon>Phaseoleae</taxon>
        <taxon>Cajanus</taxon>
    </lineage>
</organism>
<dbReference type="CDD" id="cd03784">
    <property type="entry name" value="GT1_Gtf-like"/>
    <property type="match status" value="2"/>
</dbReference>
<dbReference type="Gramene" id="C.cajan_12268.t">
    <property type="protein sequence ID" value="C.cajan_12268.t"/>
    <property type="gene ID" value="C.cajan_12268"/>
</dbReference>
<keyword evidence="5" id="KW-1185">Reference proteome</keyword>
<evidence type="ECO:0000256" key="1">
    <source>
        <dbReference type="ARBA" id="ARBA00009995"/>
    </source>
</evidence>
<dbReference type="Pfam" id="PF00201">
    <property type="entry name" value="UDPGT"/>
    <property type="match status" value="2"/>
</dbReference>
<dbReference type="SUPFAM" id="SSF53756">
    <property type="entry name" value="UDP-Glycosyltransferase/glycogen phosphorylase"/>
    <property type="match status" value="2"/>
</dbReference>
<keyword evidence="2" id="KW-0808">Transferase</keyword>
<evidence type="ECO:0000313" key="5">
    <source>
        <dbReference type="Proteomes" id="UP000075243"/>
    </source>
</evidence>
<protein>
    <submittedName>
        <fullName evidence="4">Cytokinin-O-glucosyltransferase 2</fullName>
    </submittedName>
</protein>